<reference evidence="1" key="1">
    <citation type="submission" date="2016-04" db="EMBL/GenBank/DDBJ databases">
        <authorList>
            <person name="Evans L.H."/>
            <person name="Alamgir A."/>
            <person name="Owens N."/>
            <person name="Weber N.D."/>
            <person name="Virtaneva K."/>
            <person name="Barbian K."/>
            <person name="Babar A."/>
            <person name="Rosenke K."/>
        </authorList>
    </citation>
    <scope>NUCLEOTIDE SEQUENCE</scope>
    <source>
        <strain evidence="1">92-2</strain>
    </source>
</reference>
<dbReference type="AlphaFoldDB" id="A0A212JT82"/>
<accession>A0A212JT82</accession>
<gene>
    <name evidence="1" type="ORF">KM92DES2_11671</name>
</gene>
<evidence type="ECO:0000313" key="1">
    <source>
        <dbReference type="EMBL" id="SBW02515.1"/>
    </source>
</evidence>
<protein>
    <submittedName>
        <fullName evidence="1">Uncharacterized protein</fullName>
    </submittedName>
</protein>
<name>A0A212JT82_9BACT</name>
<sequence>MGRSPLMSDGRPELVCCQPVSEAYADSLIGCQVQIFSHAGRKDSFFHIFLFRTKRGTYQTERIGIENTVINQVQSQLASRLYSLKQPR</sequence>
<proteinExistence type="predicted"/>
<dbReference type="EMBL" id="FLUP01000001">
    <property type="protein sequence ID" value="SBW02515.1"/>
    <property type="molecule type" value="Genomic_DNA"/>
</dbReference>
<organism evidence="1">
    <name type="scientific">uncultured Desulfovibrio sp</name>
    <dbReference type="NCBI Taxonomy" id="167968"/>
    <lineage>
        <taxon>Bacteria</taxon>
        <taxon>Pseudomonadati</taxon>
        <taxon>Thermodesulfobacteriota</taxon>
        <taxon>Desulfovibrionia</taxon>
        <taxon>Desulfovibrionales</taxon>
        <taxon>Desulfovibrionaceae</taxon>
        <taxon>Desulfovibrio</taxon>
        <taxon>environmental samples</taxon>
    </lineage>
</organism>